<dbReference type="InterPro" id="IPR000731">
    <property type="entry name" value="SSD"/>
</dbReference>
<dbReference type="GO" id="GO:0097225">
    <property type="term" value="C:sperm midpiece"/>
    <property type="evidence" value="ECO:0007669"/>
    <property type="project" value="UniProtKB-ARBA"/>
</dbReference>
<proteinExistence type="inferred from homology"/>
<feature type="transmembrane region" description="Helical" evidence="10">
    <location>
        <begin position="385"/>
        <end position="408"/>
    </location>
</feature>
<evidence type="ECO:0000259" key="11">
    <source>
        <dbReference type="PROSITE" id="PS50156"/>
    </source>
</evidence>
<keyword evidence="13" id="KW-1185">Reference proteome</keyword>
<feature type="transmembrane region" description="Helical" evidence="10">
    <location>
        <begin position="697"/>
        <end position="718"/>
    </location>
</feature>
<evidence type="ECO:0000256" key="1">
    <source>
        <dbReference type="ARBA" id="ARBA00005585"/>
    </source>
</evidence>
<feature type="transmembrane region" description="Helical" evidence="10">
    <location>
        <begin position="665"/>
        <end position="691"/>
    </location>
</feature>
<sequence length="893" mass="99832">MGKCKFNTNCVESPLSKGLSKLGYVVGKYPWVFLILPMVISAGLGAGFYFLEDREANDIEEQFTPINGPAKAERIFIKEHFPQSKDFSSLRLHTEGTYASFIAIHKEDNIINNNAFRHIVNLDNEVQKIQTVGSKQTFAGLCAKKNGTCASNSIVGILNEDIKKGIQFPWHGNEFLGSVLGGVQNDSKGVVTSASAIRIFYYLQEDKKNETNQWLKMFIQLMSNQTNKDIAFSYFTSLSRAEEFEKSSDTVIPLFSITYVLAINISIISCMRLDCVRNKVWVATFGVLSAGLAVLSSFGLLLLCGVPFVMTVASSPFLILGIGVDDMFIMISCWQRTKVKDKVEKRMAETYEEAAVSITITTLTDVLAFYIGLMTPFGSVQSFCMYTSTAILFCYIYNITFFGAFLALNGRREGSNRHWFTCKKVERAEGGKKGNACSVGGAYDPVTGAEEEMPINIFFKTYYGPFITNSCTKVFVVVLYAGYLASSIYFCFQMQEGIDLKNLAPDDSYVASYYDNEDRYFSKYGPFVMLVIRDDNFQYWEERARENLTICLKEFESSDRVAKNMITSWLDAYEQHANNIGINFADEKQFMETLPQFLELSGFKEDVNISQGKIRTSRIFIPTANISTAIDEKEMLNFFRQTASTCGYKMDLLVYHPAFIFYDQYAVIVSNTIQNIVFATAVMLVISLLLIPNPLCSLWVTFAIASVIVGVAGFMALWDVNLDSISMINLVICIGFSVDFSAHISYAFVSSEKKTANTKAIDALHNLGYPIIQGAVSTLAGVVVLSAAESYIFRTFFKIMFLVISFGAVHGIMFIPVFLTFFGCCSDANSEDDKDQRSGSGNGSTMHKMMQFPISELSQGGERNHGIMSYYIWQQAFKSESTPSPWTTDPDVP</sequence>
<evidence type="ECO:0000256" key="7">
    <source>
        <dbReference type="ARBA" id="ARBA00057027"/>
    </source>
</evidence>
<keyword evidence="2" id="KW-1003">Cell membrane</keyword>
<feature type="transmembrane region" description="Helical" evidence="10">
    <location>
        <begin position="280"/>
        <end position="310"/>
    </location>
</feature>
<gene>
    <name evidence="12" type="ORF">ACEWY4_019045</name>
</gene>
<evidence type="ECO:0000256" key="6">
    <source>
        <dbReference type="ARBA" id="ARBA00023180"/>
    </source>
</evidence>
<feature type="transmembrane region" description="Helical" evidence="10">
    <location>
        <begin position="769"/>
        <end position="787"/>
    </location>
</feature>
<feature type="transmembrane region" description="Helical" evidence="10">
    <location>
        <begin position="31"/>
        <end position="51"/>
    </location>
</feature>
<evidence type="ECO:0000256" key="2">
    <source>
        <dbReference type="ARBA" id="ARBA00022475"/>
    </source>
</evidence>
<dbReference type="InterPro" id="IPR051697">
    <property type="entry name" value="Patched_domain-protein"/>
</dbReference>
<comment type="subcellular location">
    <subcellularLocation>
        <location evidence="8">Cell projection</location>
        <location evidence="8">Cilium</location>
        <location evidence="8">Flagellum membrane</location>
        <topology evidence="8">Multi-pass membrane protein</topology>
    </subcellularLocation>
</comment>
<evidence type="ECO:0000256" key="3">
    <source>
        <dbReference type="ARBA" id="ARBA00022692"/>
    </source>
</evidence>
<evidence type="ECO:0000313" key="12">
    <source>
        <dbReference type="EMBL" id="KAL2085725.1"/>
    </source>
</evidence>
<dbReference type="Gene3D" id="1.20.1640.10">
    <property type="entry name" value="Multidrug efflux transporter AcrB transmembrane domain"/>
    <property type="match status" value="2"/>
</dbReference>
<dbReference type="PROSITE" id="PS50156">
    <property type="entry name" value="SSD"/>
    <property type="match status" value="1"/>
</dbReference>
<comment type="function">
    <text evidence="7">May play a role in sperm development or sperm function. However, does not appear to have an essential role in spermatogenesis or male fertility.</text>
</comment>
<keyword evidence="4 10" id="KW-1133">Transmembrane helix</keyword>
<dbReference type="AlphaFoldDB" id="A0ABD1JH96"/>
<keyword evidence="5 10" id="KW-0472">Membrane</keyword>
<evidence type="ECO:0000256" key="8">
    <source>
        <dbReference type="ARBA" id="ARBA00060429"/>
    </source>
</evidence>
<dbReference type="InterPro" id="IPR003392">
    <property type="entry name" value="PTHD_SSD"/>
</dbReference>
<feature type="transmembrane region" description="Helical" evidence="10">
    <location>
        <begin position="250"/>
        <end position="268"/>
    </location>
</feature>
<feature type="transmembrane region" description="Helical" evidence="10">
    <location>
        <begin position="354"/>
        <end position="373"/>
    </location>
</feature>
<dbReference type="Proteomes" id="UP001591681">
    <property type="component" value="Unassembled WGS sequence"/>
</dbReference>
<dbReference type="EMBL" id="JBHFQA010000016">
    <property type="protein sequence ID" value="KAL2085725.1"/>
    <property type="molecule type" value="Genomic_DNA"/>
</dbReference>
<dbReference type="SUPFAM" id="SSF82866">
    <property type="entry name" value="Multidrug efflux transporter AcrB transmembrane domain"/>
    <property type="match status" value="2"/>
</dbReference>
<organism evidence="12 13">
    <name type="scientific">Coilia grayii</name>
    <name type="common">Gray's grenadier anchovy</name>
    <dbReference type="NCBI Taxonomy" id="363190"/>
    <lineage>
        <taxon>Eukaryota</taxon>
        <taxon>Metazoa</taxon>
        <taxon>Chordata</taxon>
        <taxon>Craniata</taxon>
        <taxon>Vertebrata</taxon>
        <taxon>Euteleostomi</taxon>
        <taxon>Actinopterygii</taxon>
        <taxon>Neopterygii</taxon>
        <taxon>Teleostei</taxon>
        <taxon>Clupei</taxon>
        <taxon>Clupeiformes</taxon>
        <taxon>Clupeoidei</taxon>
        <taxon>Engraulidae</taxon>
        <taxon>Coilinae</taxon>
        <taxon>Coilia</taxon>
    </lineage>
</organism>
<feature type="transmembrane region" description="Helical" evidence="10">
    <location>
        <begin position="799"/>
        <end position="822"/>
    </location>
</feature>
<dbReference type="PANTHER" id="PTHR10796:SF60">
    <property type="entry name" value="PATCHED DOMAIN-CONTAINING PROTEIN 3"/>
    <property type="match status" value="1"/>
</dbReference>
<dbReference type="Pfam" id="PF02460">
    <property type="entry name" value="Patched"/>
    <property type="match status" value="1"/>
</dbReference>
<feature type="transmembrane region" description="Helical" evidence="10">
    <location>
        <begin position="316"/>
        <end position="334"/>
    </location>
</feature>
<protein>
    <recommendedName>
        <fullName evidence="9">Patched domain-containing protein 3</fullName>
    </recommendedName>
</protein>
<comment type="caution">
    <text evidence="12">The sequence shown here is derived from an EMBL/GenBank/DDBJ whole genome shotgun (WGS) entry which is preliminary data.</text>
</comment>
<feature type="domain" description="SSD" evidence="11">
    <location>
        <begin position="251"/>
        <end position="408"/>
    </location>
</feature>
<evidence type="ECO:0000256" key="9">
    <source>
        <dbReference type="ARBA" id="ARBA00074262"/>
    </source>
</evidence>
<keyword evidence="3 10" id="KW-0812">Transmembrane</keyword>
<name>A0ABD1JH96_9TELE</name>
<evidence type="ECO:0000256" key="4">
    <source>
        <dbReference type="ARBA" id="ARBA00022989"/>
    </source>
</evidence>
<feature type="transmembrane region" description="Helical" evidence="10">
    <location>
        <begin position="730"/>
        <end position="749"/>
    </location>
</feature>
<evidence type="ECO:0000313" key="13">
    <source>
        <dbReference type="Proteomes" id="UP001591681"/>
    </source>
</evidence>
<reference evidence="12 13" key="1">
    <citation type="submission" date="2024-09" db="EMBL/GenBank/DDBJ databases">
        <title>A chromosome-level genome assembly of Gray's grenadier anchovy, Coilia grayii.</title>
        <authorList>
            <person name="Fu Z."/>
        </authorList>
    </citation>
    <scope>NUCLEOTIDE SEQUENCE [LARGE SCALE GENOMIC DNA]</scope>
    <source>
        <strain evidence="12">G4</strain>
        <tissue evidence="12">Muscle</tissue>
    </source>
</reference>
<accession>A0ABD1JH96</accession>
<keyword evidence="6" id="KW-0325">Glycoprotein</keyword>
<dbReference type="FunFam" id="1.20.1640.10:FF:000013">
    <property type="entry name" value="PaTched Related family"/>
    <property type="match status" value="1"/>
</dbReference>
<evidence type="ECO:0000256" key="5">
    <source>
        <dbReference type="ARBA" id="ARBA00023136"/>
    </source>
</evidence>
<comment type="similarity">
    <text evidence="1">Belongs to the patched family.</text>
</comment>
<dbReference type="PANTHER" id="PTHR10796">
    <property type="entry name" value="PATCHED-RELATED"/>
    <property type="match status" value="1"/>
</dbReference>
<evidence type="ECO:0000256" key="10">
    <source>
        <dbReference type="SAM" id="Phobius"/>
    </source>
</evidence>